<dbReference type="PANTHER" id="PTHR30404">
    <property type="entry name" value="N-ACETYLMURAMOYL-L-ALANINE AMIDASE"/>
    <property type="match status" value="1"/>
</dbReference>
<dbReference type="STRING" id="400092.PKOR_09765"/>
<evidence type="ECO:0000313" key="6">
    <source>
        <dbReference type="Proteomes" id="UP000033109"/>
    </source>
</evidence>
<dbReference type="EC" id="3.5.1.28" evidence="2"/>
<dbReference type="Pfam" id="PF01520">
    <property type="entry name" value="Amidase_3"/>
    <property type="match status" value="1"/>
</dbReference>
<dbReference type="RefSeq" id="WP_046310428.1">
    <property type="nucleotide sequence ID" value="NZ_CBCSCY010000005.1"/>
</dbReference>
<sequence length="260" mass="28920">MKNIVTVSVLAFVFLLCSSNTLEFKKEYKLRTVVIDAGHGGKDVGCNGKFSHEADVALNIAKQVGGLIEKNVPGVKVVYTRTEDKFVELIDRAGIANKNNADLFISIHLNSGPATAYGTETYTMGLHTSNGNLEVAKRENSVILHEDNYEANYNGFDPNSPQSHILFALHQSAYLDNSLRFAEKVEREFSTKAGRKSRGVKQAGFLVLWKSYMPSVLIECGFLTNPTEEKFLNDKTGQSYIASGIYRAFKEYKQELEAMN</sequence>
<organism evidence="5 6">
    <name type="scientific">Pontibacter korlensis</name>
    <dbReference type="NCBI Taxonomy" id="400092"/>
    <lineage>
        <taxon>Bacteria</taxon>
        <taxon>Pseudomonadati</taxon>
        <taxon>Bacteroidota</taxon>
        <taxon>Cytophagia</taxon>
        <taxon>Cytophagales</taxon>
        <taxon>Hymenobacteraceae</taxon>
        <taxon>Pontibacter</taxon>
    </lineage>
</organism>
<evidence type="ECO:0000256" key="3">
    <source>
        <dbReference type="ARBA" id="ARBA00022801"/>
    </source>
</evidence>
<dbReference type="PATRIC" id="fig|400092.3.peg.2143"/>
<keyword evidence="3" id="KW-0378">Hydrolase</keyword>
<dbReference type="PANTHER" id="PTHR30404:SF0">
    <property type="entry name" value="N-ACETYLMURAMOYL-L-ALANINE AMIDASE AMIC"/>
    <property type="match status" value="1"/>
</dbReference>
<dbReference type="SMART" id="SM00646">
    <property type="entry name" value="Ami_3"/>
    <property type="match status" value="1"/>
</dbReference>
<feature type="domain" description="MurNAc-LAA" evidence="4">
    <location>
        <begin position="93"/>
        <end position="250"/>
    </location>
</feature>
<dbReference type="InterPro" id="IPR050695">
    <property type="entry name" value="N-acetylmuramoyl_amidase_3"/>
</dbReference>
<dbReference type="CDD" id="cd02696">
    <property type="entry name" value="MurNAc-LAA"/>
    <property type="match status" value="1"/>
</dbReference>
<proteinExistence type="predicted"/>
<dbReference type="HOGENOM" id="CLU_014322_4_0_10"/>
<dbReference type="SUPFAM" id="SSF53187">
    <property type="entry name" value="Zn-dependent exopeptidases"/>
    <property type="match status" value="1"/>
</dbReference>
<dbReference type="GO" id="GO:0030288">
    <property type="term" value="C:outer membrane-bounded periplasmic space"/>
    <property type="evidence" value="ECO:0007669"/>
    <property type="project" value="TreeGrafter"/>
</dbReference>
<dbReference type="OrthoDB" id="9806267at2"/>
<accession>A0A0E3ZGC4</accession>
<dbReference type="EMBL" id="CP009621">
    <property type="protein sequence ID" value="AKD03355.1"/>
    <property type="molecule type" value="Genomic_DNA"/>
</dbReference>
<evidence type="ECO:0000259" key="4">
    <source>
        <dbReference type="SMART" id="SM00646"/>
    </source>
</evidence>
<evidence type="ECO:0000313" key="5">
    <source>
        <dbReference type="EMBL" id="AKD03355.1"/>
    </source>
</evidence>
<protein>
    <recommendedName>
        <fullName evidence="2">N-acetylmuramoyl-L-alanine amidase</fullName>
        <ecNumber evidence="2">3.5.1.28</ecNumber>
    </recommendedName>
</protein>
<comment type="catalytic activity">
    <reaction evidence="1">
        <text>Hydrolyzes the link between N-acetylmuramoyl residues and L-amino acid residues in certain cell-wall glycopeptides.</text>
        <dbReference type="EC" id="3.5.1.28"/>
    </reaction>
</comment>
<keyword evidence="6" id="KW-1185">Reference proteome</keyword>
<dbReference type="GO" id="GO:0009253">
    <property type="term" value="P:peptidoglycan catabolic process"/>
    <property type="evidence" value="ECO:0007669"/>
    <property type="project" value="InterPro"/>
</dbReference>
<dbReference type="AlphaFoldDB" id="A0A0E3ZGC4"/>
<evidence type="ECO:0000256" key="1">
    <source>
        <dbReference type="ARBA" id="ARBA00001561"/>
    </source>
</evidence>
<gene>
    <name evidence="5" type="ORF">PKOR_09765</name>
</gene>
<dbReference type="Gene3D" id="3.40.630.40">
    <property type="entry name" value="Zn-dependent exopeptidases"/>
    <property type="match status" value="1"/>
</dbReference>
<dbReference type="InterPro" id="IPR002508">
    <property type="entry name" value="MurNAc-LAA_cat"/>
</dbReference>
<dbReference type="KEGG" id="pko:PKOR_09765"/>
<evidence type="ECO:0000256" key="2">
    <source>
        <dbReference type="ARBA" id="ARBA00011901"/>
    </source>
</evidence>
<dbReference type="FunFam" id="3.40.630.40:FF:000005">
    <property type="entry name" value="N-acetylmuramoyl-L-alanine amidase (AmiA)"/>
    <property type="match status" value="1"/>
</dbReference>
<dbReference type="Proteomes" id="UP000033109">
    <property type="component" value="Chromosome"/>
</dbReference>
<name>A0A0E3ZGC4_9BACT</name>
<reference evidence="5 6" key="1">
    <citation type="journal article" date="2015" name="Sci. Rep.">
        <title>Unraveling adaptation of Pontibacter korlensis to radiation and infertility in desert through complete genome and comparative transcriptomic analysis.</title>
        <authorList>
            <person name="Dai J."/>
            <person name="Dai W."/>
            <person name="Qiu C."/>
            <person name="Yang Z."/>
            <person name="Zhang Y."/>
            <person name="Zhou M."/>
            <person name="Zhang L."/>
            <person name="Fang C."/>
            <person name="Gao Q."/>
            <person name="Yang Q."/>
            <person name="Li X."/>
            <person name="Wang Z."/>
            <person name="Wang Z."/>
            <person name="Jia Z."/>
            <person name="Chen X."/>
        </authorList>
    </citation>
    <scope>NUCLEOTIDE SEQUENCE [LARGE SCALE GENOMIC DNA]</scope>
    <source>
        <strain evidence="5 6">X14-1T</strain>
    </source>
</reference>
<dbReference type="GO" id="GO:0008745">
    <property type="term" value="F:N-acetylmuramoyl-L-alanine amidase activity"/>
    <property type="evidence" value="ECO:0007669"/>
    <property type="project" value="UniProtKB-EC"/>
</dbReference>